<feature type="region of interest" description="Disordered" evidence="5">
    <location>
        <begin position="1"/>
        <end position="27"/>
    </location>
</feature>
<evidence type="ECO:0000256" key="4">
    <source>
        <dbReference type="PROSITE-ProRule" id="PRU00094"/>
    </source>
</evidence>
<keyword evidence="3" id="KW-0862">Zinc</keyword>
<dbReference type="InParanoid" id="A0A0C3JWK6"/>
<dbReference type="GO" id="GO:0008270">
    <property type="term" value="F:zinc ion binding"/>
    <property type="evidence" value="ECO:0007669"/>
    <property type="project" value="UniProtKB-KW"/>
</dbReference>
<feature type="domain" description="PAS" evidence="6">
    <location>
        <begin position="53"/>
        <end position="108"/>
    </location>
</feature>
<dbReference type="SUPFAM" id="SSF57716">
    <property type="entry name" value="Glucocorticoid receptor-like (DNA-binding domain)"/>
    <property type="match status" value="1"/>
</dbReference>
<dbReference type="InterPro" id="IPR000679">
    <property type="entry name" value="Znf_GATA"/>
</dbReference>
<dbReference type="InterPro" id="IPR000014">
    <property type="entry name" value="PAS"/>
</dbReference>
<evidence type="ECO:0000256" key="1">
    <source>
        <dbReference type="ARBA" id="ARBA00022723"/>
    </source>
</evidence>
<dbReference type="SUPFAM" id="SSF55785">
    <property type="entry name" value="PYP-like sensor domain (PAS domain)"/>
    <property type="match status" value="1"/>
</dbReference>
<dbReference type="SMART" id="SM00091">
    <property type="entry name" value="PAS"/>
    <property type="match status" value="1"/>
</dbReference>
<sequence length="350" mass="39220">MSAHSLSTGTAQRQPQPRPVSSSNASQIPSTFEFTKRKRWADLLINELSDAIIFVLSSDAKVWFCGRAIIELLGWRDTELIDRNFLDFVNAEDQQTFYVAFQDSLHTRKEMNSYIRLQCKNGFAIQHIPQSQVLFELKGYPLYLENETSPRCFLAVAKPYPSRNVAMLNTFLELKIENERLQRRLAELRVRTSSPTIPTAGSSKSTGYTSHGMPATGGGAANVSRSYPQVMHYQSSRLPCDDFTQQANQIRVTGYDPHSTHSLRGQYSSSGTQPAEDASDDTSRRKKMRKMHTTEQYVCVTCGRTDSPEWRKGPQGPKTLCNACGLRWAKEIRNKADENSSAVGTSGGCV</sequence>
<dbReference type="PROSITE" id="PS00344">
    <property type="entry name" value="GATA_ZN_FINGER_1"/>
    <property type="match status" value="1"/>
</dbReference>
<dbReference type="Gene3D" id="3.30.50.10">
    <property type="entry name" value="Erythroid Transcription Factor GATA-1, subunit A"/>
    <property type="match status" value="1"/>
</dbReference>
<feature type="region of interest" description="Disordered" evidence="5">
    <location>
        <begin position="193"/>
        <end position="221"/>
    </location>
</feature>
<feature type="region of interest" description="Disordered" evidence="5">
    <location>
        <begin position="254"/>
        <end position="290"/>
    </location>
</feature>
<dbReference type="CDD" id="cd00202">
    <property type="entry name" value="ZnF_GATA"/>
    <property type="match status" value="1"/>
</dbReference>
<reference evidence="8 9" key="1">
    <citation type="submission" date="2014-04" db="EMBL/GenBank/DDBJ databases">
        <authorList>
            <consortium name="DOE Joint Genome Institute"/>
            <person name="Kuo A."/>
            <person name="Kohler A."/>
            <person name="Costa M.D."/>
            <person name="Nagy L.G."/>
            <person name="Floudas D."/>
            <person name="Copeland A."/>
            <person name="Barry K.W."/>
            <person name="Cichocki N."/>
            <person name="Veneault-Fourrey C."/>
            <person name="LaButti K."/>
            <person name="Lindquist E.A."/>
            <person name="Lipzen A."/>
            <person name="Lundell T."/>
            <person name="Morin E."/>
            <person name="Murat C."/>
            <person name="Sun H."/>
            <person name="Tunlid A."/>
            <person name="Henrissat B."/>
            <person name="Grigoriev I.V."/>
            <person name="Hibbett D.S."/>
            <person name="Martin F."/>
            <person name="Nordberg H.P."/>
            <person name="Cantor M.N."/>
            <person name="Hua S.X."/>
        </authorList>
    </citation>
    <scope>NUCLEOTIDE SEQUENCE [LARGE SCALE GENOMIC DNA]</scope>
    <source>
        <strain evidence="8 9">Marx 270</strain>
    </source>
</reference>
<dbReference type="EMBL" id="KN831946">
    <property type="protein sequence ID" value="KIO13523.1"/>
    <property type="molecule type" value="Genomic_DNA"/>
</dbReference>
<feature type="domain" description="GATA-type" evidence="7">
    <location>
        <begin position="293"/>
        <end position="326"/>
    </location>
</feature>
<dbReference type="SMART" id="SM00401">
    <property type="entry name" value="ZnF_GATA"/>
    <property type="match status" value="1"/>
</dbReference>
<dbReference type="STRING" id="870435.A0A0C3JWK6"/>
<dbReference type="NCBIfam" id="TIGR00229">
    <property type="entry name" value="sensory_box"/>
    <property type="match status" value="1"/>
</dbReference>
<dbReference type="PROSITE" id="PS50112">
    <property type="entry name" value="PAS"/>
    <property type="match status" value="1"/>
</dbReference>
<feature type="compositionally biased region" description="Polar residues" evidence="5">
    <location>
        <begin position="193"/>
        <end position="209"/>
    </location>
</feature>
<keyword evidence="2 4" id="KW-0863">Zinc-finger</keyword>
<dbReference type="PROSITE" id="PS50114">
    <property type="entry name" value="GATA_ZN_FINGER_2"/>
    <property type="match status" value="1"/>
</dbReference>
<keyword evidence="9" id="KW-1185">Reference proteome</keyword>
<dbReference type="CDD" id="cd00130">
    <property type="entry name" value="PAS"/>
    <property type="match status" value="1"/>
</dbReference>
<evidence type="ECO:0000256" key="5">
    <source>
        <dbReference type="SAM" id="MobiDB-lite"/>
    </source>
</evidence>
<dbReference type="Pfam" id="PF08447">
    <property type="entry name" value="PAS_3"/>
    <property type="match status" value="1"/>
</dbReference>
<proteinExistence type="predicted"/>
<accession>A0A0C3JWK6</accession>
<dbReference type="OrthoDB" id="2162994at2759"/>
<gene>
    <name evidence="8" type="ORF">M404DRAFT_122029</name>
</gene>
<dbReference type="Pfam" id="PF00320">
    <property type="entry name" value="GATA"/>
    <property type="match status" value="1"/>
</dbReference>
<dbReference type="InterPro" id="IPR035965">
    <property type="entry name" value="PAS-like_dom_sf"/>
</dbReference>
<dbReference type="PANTHER" id="PTHR45658">
    <property type="entry name" value="GATA TRANSCRIPTION FACTOR"/>
    <property type="match status" value="1"/>
</dbReference>
<dbReference type="InterPro" id="IPR013655">
    <property type="entry name" value="PAS_fold_3"/>
</dbReference>
<protein>
    <recommendedName>
        <fullName evidence="10">GATA-type domain-containing protein</fullName>
    </recommendedName>
</protein>
<name>A0A0C3JWK6_PISTI</name>
<dbReference type="GO" id="GO:0006355">
    <property type="term" value="P:regulation of DNA-templated transcription"/>
    <property type="evidence" value="ECO:0007669"/>
    <property type="project" value="InterPro"/>
</dbReference>
<evidence type="ECO:0000259" key="6">
    <source>
        <dbReference type="PROSITE" id="PS50112"/>
    </source>
</evidence>
<organism evidence="8 9">
    <name type="scientific">Pisolithus tinctorius Marx 270</name>
    <dbReference type="NCBI Taxonomy" id="870435"/>
    <lineage>
        <taxon>Eukaryota</taxon>
        <taxon>Fungi</taxon>
        <taxon>Dikarya</taxon>
        <taxon>Basidiomycota</taxon>
        <taxon>Agaricomycotina</taxon>
        <taxon>Agaricomycetes</taxon>
        <taxon>Agaricomycetidae</taxon>
        <taxon>Boletales</taxon>
        <taxon>Sclerodermatineae</taxon>
        <taxon>Pisolithaceae</taxon>
        <taxon>Pisolithus</taxon>
    </lineage>
</organism>
<feature type="compositionally biased region" description="Polar residues" evidence="5">
    <location>
        <begin position="260"/>
        <end position="273"/>
    </location>
</feature>
<evidence type="ECO:0000259" key="7">
    <source>
        <dbReference type="PROSITE" id="PS50114"/>
    </source>
</evidence>
<dbReference type="InterPro" id="IPR013088">
    <property type="entry name" value="Znf_NHR/GATA"/>
</dbReference>
<evidence type="ECO:0000313" key="9">
    <source>
        <dbReference type="Proteomes" id="UP000054217"/>
    </source>
</evidence>
<reference evidence="9" key="2">
    <citation type="submission" date="2015-01" db="EMBL/GenBank/DDBJ databases">
        <title>Evolutionary Origins and Diversification of the Mycorrhizal Mutualists.</title>
        <authorList>
            <consortium name="DOE Joint Genome Institute"/>
            <consortium name="Mycorrhizal Genomics Consortium"/>
            <person name="Kohler A."/>
            <person name="Kuo A."/>
            <person name="Nagy L.G."/>
            <person name="Floudas D."/>
            <person name="Copeland A."/>
            <person name="Barry K.W."/>
            <person name="Cichocki N."/>
            <person name="Veneault-Fourrey C."/>
            <person name="LaButti K."/>
            <person name="Lindquist E.A."/>
            <person name="Lipzen A."/>
            <person name="Lundell T."/>
            <person name="Morin E."/>
            <person name="Murat C."/>
            <person name="Riley R."/>
            <person name="Ohm R."/>
            <person name="Sun H."/>
            <person name="Tunlid A."/>
            <person name="Henrissat B."/>
            <person name="Grigoriev I.V."/>
            <person name="Hibbett D.S."/>
            <person name="Martin F."/>
        </authorList>
    </citation>
    <scope>NUCLEOTIDE SEQUENCE [LARGE SCALE GENOMIC DNA]</scope>
    <source>
        <strain evidence="9">Marx 270</strain>
    </source>
</reference>
<dbReference type="HOGENOM" id="CLU_024414_1_1_1"/>
<dbReference type="Proteomes" id="UP000054217">
    <property type="component" value="Unassembled WGS sequence"/>
</dbReference>
<evidence type="ECO:0008006" key="10">
    <source>
        <dbReference type="Google" id="ProtNLM"/>
    </source>
</evidence>
<keyword evidence="1" id="KW-0479">Metal-binding</keyword>
<evidence type="ECO:0000256" key="3">
    <source>
        <dbReference type="ARBA" id="ARBA00022833"/>
    </source>
</evidence>
<dbReference type="PANTHER" id="PTHR45658:SF18">
    <property type="entry name" value="PROTEIN GAT2"/>
    <property type="match status" value="1"/>
</dbReference>
<dbReference type="AlphaFoldDB" id="A0A0C3JWK6"/>
<dbReference type="InterPro" id="IPR051140">
    <property type="entry name" value="GATA_TF"/>
</dbReference>
<evidence type="ECO:0000313" key="8">
    <source>
        <dbReference type="EMBL" id="KIO13523.1"/>
    </source>
</evidence>
<evidence type="ECO:0000256" key="2">
    <source>
        <dbReference type="ARBA" id="ARBA00022771"/>
    </source>
</evidence>
<dbReference type="GO" id="GO:0043565">
    <property type="term" value="F:sequence-specific DNA binding"/>
    <property type="evidence" value="ECO:0007669"/>
    <property type="project" value="InterPro"/>
</dbReference>
<dbReference type="Gene3D" id="3.30.450.20">
    <property type="entry name" value="PAS domain"/>
    <property type="match status" value="1"/>
</dbReference>